<sequence length="223" mass="24918">MIRVENLTKSYPLQGFARYTVFRGISFELPSRTHVGIVGRNGAGKSTLMRLLGGMELPDTGRVTSDGLISPPLGLSSGFAQKIPGRDNARFICRINGDDNAAARERVEFIREFSELGEFFERPVETYSSGMKARLAFSISMSFRYDYYLIDELTAVGDEKFREKAKATFAEKKGQASIIMVSHNLPALKRDCEVGLYMSPRGPLYFDDIGEAIAAYKKDQNTR</sequence>
<evidence type="ECO:0000256" key="3">
    <source>
        <dbReference type="ARBA" id="ARBA00022741"/>
    </source>
</evidence>
<dbReference type="GO" id="GO:0140359">
    <property type="term" value="F:ABC-type transporter activity"/>
    <property type="evidence" value="ECO:0007669"/>
    <property type="project" value="InterPro"/>
</dbReference>
<dbReference type="GO" id="GO:0005524">
    <property type="term" value="F:ATP binding"/>
    <property type="evidence" value="ECO:0007669"/>
    <property type="project" value="UniProtKB-KW"/>
</dbReference>
<dbReference type="EMBL" id="AQQV01000005">
    <property type="protein sequence ID" value="ORE85158.1"/>
    <property type="molecule type" value="Genomic_DNA"/>
</dbReference>
<evidence type="ECO:0000313" key="7">
    <source>
        <dbReference type="Proteomes" id="UP000192342"/>
    </source>
</evidence>
<protein>
    <submittedName>
        <fullName evidence="6">Capsular polysaccharide ABC transporter, ATP-binding protein</fullName>
    </submittedName>
</protein>
<keyword evidence="2" id="KW-0813">Transport</keyword>
<dbReference type="PANTHER" id="PTHR46743:SF2">
    <property type="entry name" value="TEICHOIC ACIDS EXPORT ATP-BINDING PROTEIN TAGH"/>
    <property type="match status" value="1"/>
</dbReference>
<evidence type="ECO:0000313" key="6">
    <source>
        <dbReference type="EMBL" id="ORE85158.1"/>
    </source>
</evidence>
<keyword evidence="4 6" id="KW-0067">ATP-binding</keyword>
<dbReference type="InterPro" id="IPR003439">
    <property type="entry name" value="ABC_transporter-like_ATP-bd"/>
</dbReference>
<dbReference type="InterPro" id="IPR015860">
    <property type="entry name" value="ABC_transpr_TagH-like"/>
</dbReference>
<dbReference type="Pfam" id="PF00005">
    <property type="entry name" value="ABC_tran"/>
    <property type="match status" value="1"/>
</dbReference>
<evidence type="ECO:0000256" key="2">
    <source>
        <dbReference type="ARBA" id="ARBA00022448"/>
    </source>
</evidence>
<evidence type="ECO:0000256" key="4">
    <source>
        <dbReference type="ARBA" id="ARBA00022840"/>
    </source>
</evidence>
<dbReference type="PROSITE" id="PS50893">
    <property type="entry name" value="ABC_TRANSPORTER_2"/>
    <property type="match status" value="1"/>
</dbReference>
<dbReference type="PANTHER" id="PTHR46743">
    <property type="entry name" value="TEICHOIC ACIDS EXPORT ATP-BINDING PROTEIN TAGH"/>
    <property type="match status" value="1"/>
</dbReference>
<dbReference type="Gene3D" id="3.40.50.300">
    <property type="entry name" value="P-loop containing nucleotide triphosphate hydrolases"/>
    <property type="match status" value="1"/>
</dbReference>
<organism evidence="6 7">
    <name type="scientific">Oceanococcus atlanticus</name>
    <dbReference type="NCBI Taxonomy" id="1317117"/>
    <lineage>
        <taxon>Bacteria</taxon>
        <taxon>Pseudomonadati</taxon>
        <taxon>Pseudomonadota</taxon>
        <taxon>Gammaproteobacteria</taxon>
        <taxon>Chromatiales</taxon>
        <taxon>Oceanococcaceae</taxon>
        <taxon>Oceanococcus</taxon>
    </lineage>
</organism>
<feature type="domain" description="ABC transporter" evidence="5">
    <location>
        <begin position="2"/>
        <end position="222"/>
    </location>
</feature>
<gene>
    <name evidence="6" type="ORF">ATO7_15282</name>
</gene>
<accession>A0A1Y1S9Z2</accession>
<dbReference type="InterPro" id="IPR003593">
    <property type="entry name" value="AAA+_ATPase"/>
</dbReference>
<dbReference type="SMART" id="SM00382">
    <property type="entry name" value="AAA"/>
    <property type="match status" value="1"/>
</dbReference>
<dbReference type="PROSITE" id="PS00211">
    <property type="entry name" value="ABC_TRANSPORTER_1"/>
    <property type="match status" value="1"/>
</dbReference>
<reference evidence="6 7" key="1">
    <citation type="submission" date="2013-04" db="EMBL/GenBank/DDBJ databases">
        <title>Oceanococcus atlanticus 22II-S10r2 Genome Sequencing.</title>
        <authorList>
            <person name="Lai Q."/>
            <person name="Li G."/>
            <person name="Shao Z."/>
        </authorList>
    </citation>
    <scope>NUCLEOTIDE SEQUENCE [LARGE SCALE GENOMIC DNA]</scope>
    <source>
        <strain evidence="6 7">22II-S10r2</strain>
    </source>
</reference>
<dbReference type="OrthoDB" id="9778870at2"/>
<dbReference type="STRING" id="1317117.ATO7_15282"/>
<dbReference type="InterPro" id="IPR017871">
    <property type="entry name" value="ABC_transporter-like_CS"/>
</dbReference>
<keyword evidence="3" id="KW-0547">Nucleotide-binding</keyword>
<proteinExistence type="inferred from homology"/>
<name>A0A1Y1S9Z2_9GAMM</name>
<dbReference type="AlphaFoldDB" id="A0A1Y1S9Z2"/>
<dbReference type="GO" id="GO:0016887">
    <property type="term" value="F:ATP hydrolysis activity"/>
    <property type="evidence" value="ECO:0007669"/>
    <property type="project" value="InterPro"/>
</dbReference>
<evidence type="ECO:0000259" key="5">
    <source>
        <dbReference type="PROSITE" id="PS50893"/>
    </source>
</evidence>
<dbReference type="GO" id="GO:0016020">
    <property type="term" value="C:membrane"/>
    <property type="evidence" value="ECO:0007669"/>
    <property type="project" value="InterPro"/>
</dbReference>
<dbReference type="CDD" id="cd03220">
    <property type="entry name" value="ABC_KpsT_Wzt"/>
    <property type="match status" value="1"/>
</dbReference>
<dbReference type="InterPro" id="IPR027417">
    <property type="entry name" value="P-loop_NTPase"/>
</dbReference>
<dbReference type="SUPFAM" id="SSF52540">
    <property type="entry name" value="P-loop containing nucleoside triphosphate hydrolases"/>
    <property type="match status" value="1"/>
</dbReference>
<comment type="caution">
    <text evidence="6">The sequence shown here is derived from an EMBL/GenBank/DDBJ whole genome shotgun (WGS) entry which is preliminary data.</text>
</comment>
<dbReference type="InterPro" id="IPR050683">
    <property type="entry name" value="Bact_Polysacc_Export_ATP-bd"/>
</dbReference>
<keyword evidence="7" id="KW-1185">Reference proteome</keyword>
<dbReference type="Proteomes" id="UP000192342">
    <property type="component" value="Unassembled WGS sequence"/>
</dbReference>
<comment type="similarity">
    <text evidence="1">Belongs to the ABC transporter superfamily.</text>
</comment>
<dbReference type="RefSeq" id="WP_083563310.1">
    <property type="nucleotide sequence ID" value="NZ_AQQV01000005.1"/>
</dbReference>
<evidence type="ECO:0000256" key="1">
    <source>
        <dbReference type="ARBA" id="ARBA00005417"/>
    </source>
</evidence>